<dbReference type="EMBL" id="ML769427">
    <property type="protein sequence ID" value="KAE9403259.1"/>
    <property type="molecule type" value="Genomic_DNA"/>
</dbReference>
<name>A0A6A4HXK3_9AGAR</name>
<evidence type="ECO:0000313" key="1">
    <source>
        <dbReference type="EMBL" id="KAE9403259.1"/>
    </source>
</evidence>
<dbReference type="AlphaFoldDB" id="A0A6A4HXK3"/>
<gene>
    <name evidence="1" type="ORF">BT96DRAFT_500935</name>
</gene>
<reference evidence="1" key="1">
    <citation type="journal article" date="2019" name="Environ. Microbiol.">
        <title>Fungal ecological strategies reflected in gene transcription - a case study of two litter decomposers.</title>
        <authorList>
            <person name="Barbi F."/>
            <person name="Kohler A."/>
            <person name="Barry K."/>
            <person name="Baskaran P."/>
            <person name="Daum C."/>
            <person name="Fauchery L."/>
            <person name="Ihrmark K."/>
            <person name="Kuo A."/>
            <person name="LaButti K."/>
            <person name="Lipzen A."/>
            <person name="Morin E."/>
            <person name="Grigoriev I.V."/>
            <person name="Henrissat B."/>
            <person name="Lindahl B."/>
            <person name="Martin F."/>
        </authorList>
    </citation>
    <scope>NUCLEOTIDE SEQUENCE</scope>
    <source>
        <strain evidence="1">JB14</strain>
    </source>
</reference>
<organism evidence="1 2">
    <name type="scientific">Gymnopus androsaceus JB14</name>
    <dbReference type="NCBI Taxonomy" id="1447944"/>
    <lineage>
        <taxon>Eukaryota</taxon>
        <taxon>Fungi</taxon>
        <taxon>Dikarya</taxon>
        <taxon>Basidiomycota</taxon>
        <taxon>Agaricomycotina</taxon>
        <taxon>Agaricomycetes</taxon>
        <taxon>Agaricomycetidae</taxon>
        <taxon>Agaricales</taxon>
        <taxon>Marasmiineae</taxon>
        <taxon>Omphalotaceae</taxon>
        <taxon>Gymnopus</taxon>
    </lineage>
</organism>
<dbReference type="Proteomes" id="UP000799118">
    <property type="component" value="Unassembled WGS sequence"/>
</dbReference>
<sequence length="100" mass="11279">MTSLSANKLAMTGRRLWAPTARTRGYKRANVGVCDSYSSFLLSYTTLNTVFFLHYFSLDRCATFYKPSTLHTALNSFIHDSSLYFPGPGPVGCRIVFKYC</sequence>
<keyword evidence="2" id="KW-1185">Reference proteome</keyword>
<accession>A0A6A4HXK3</accession>
<protein>
    <submittedName>
        <fullName evidence="1">Uncharacterized protein</fullName>
    </submittedName>
</protein>
<proteinExistence type="predicted"/>
<evidence type="ECO:0000313" key="2">
    <source>
        <dbReference type="Proteomes" id="UP000799118"/>
    </source>
</evidence>